<comment type="pathway">
    <text evidence="3 13">Carbohydrate degradation; glycolysis; pyruvate from D-glyceraldehyde 3-phosphate: step 2/5.</text>
</comment>
<dbReference type="GO" id="GO:0006094">
    <property type="term" value="P:gluconeogenesis"/>
    <property type="evidence" value="ECO:0007669"/>
    <property type="project" value="TreeGrafter"/>
</dbReference>
<comment type="subunit">
    <text evidence="13">Monomer.</text>
</comment>
<feature type="binding site" evidence="13 15">
    <location>
        <position position="331"/>
    </location>
    <ligand>
        <name>ATP</name>
        <dbReference type="ChEBI" id="CHEBI:30616"/>
    </ligand>
</feature>
<dbReference type="Gene3D" id="3.40.50.1260">
    <property type="entry name" value="Phosphoglycerate kinase, N-terminal domain"/>
    <property type="match status" value="2"/>
</dbReference>
<sequence>MYENISTMDDFEFENKWVLLRIDINSTVIDGKIEDDERIKRHLGTIKELMEHDARVAILAHQGRPGEDDFTTLEPHAEIMSEELDNFEYVPDVFGPTAKKKIRSLEPGEVILLENVRFYSEERINRDPEWHARRHLVRNLAPLFDIFVNDAFAAAHRSNASLVGFTRRLPSCVGRVMEREIEVLETMVRDEMEDGVFVIGGSKIEDAIKVIRRAIEMDNVRRVLLGGLVGNLFLWASGVDLGKPSRKFLDMKGYTGYLDEARELLEEGDDVILVPEDVALNRGGEREEVDVDELPADAPVFDIGTGTIERYRKEVESAGMVVANGPMGVYEEPGFEKGTYEVLNAIADSEAFSVIGGGHIIAAAKACGAYDSIDHVSTGGGAMLRMLAGERLPAIDAILTCPFSGC</sequence>
<comment type="similarity">
    <text evidence="4 13 16">Belongs to the phosphoglycerate kinase family.</text>
</comment>
<comment type="caution">
    <text evidence="13">Lacks conserved residue(s) required for the propagation of feature annotation.</text>
</comment>
<gene>
    <name evidence="13 17" type="primary">pgk</name>
    <name evidence="17" type="ORF">HA336_06660</name>
</gene>
<dbReference type="GO" id="GO:0004618">
    <property type="term" value="F:phosphoglycerate kinase activity"/>
    <property type="evidence" value="ECO:0007669"/>
    <property type="project" value="UniProtKB-UniRule"/>
</dbReference>
<feature type="binding site" evidence="13">
    <location>
        <position position="117"/>
    </location>
    <ligand>
        <name>substrate</name>
    </ligand>
</feature>
<dbReference type="PRINTS" id="PR00477">
    <property type="entry name" value="PHGLYCKINASE"/>
</dbReference>
<keyword evidence="10 13" id="KW-0418">Kinase</keyword>
<evidence type="ECO:0000256" key="7">
    <source>
        <dbReference type="ARBA" id="ARBA00022490"/>
    </source>
</evidence>
<dbReference type="RefSeq" id="WP_011020030.1">
    <property type="nucleotide sequence ID" value="NZ_DUJS01000004.1"/>
</dbReference>
<evidence type="ECO:0000256" key="10">
    <source>
        <dbReference type="ARBA" id="ARBA00022777"/>
    </source>
</evidence>
<dbReference type="Proteomes" id="UP000619545">
    <property type="component" value="Unassembled WGS sequence"/>
</dbReference>
<evidence type="ECO:0000256" key="9">
    <source>
        <dbReference type="ARBA" id="ARBA00022741"/>
    </source>
</evidence>
<feature type="binding site" evidence="14">
    <location>
        <position position="157"/>
    </location>
    <ligand>
        <name>(2R)-3-phosphoglycerate</name>
        <dbReference type="ChEBI" id="CHEBI:58272"/>
    </ligand>
</feature>
<dbReference type="SUPFAM" id="SSF53748">
    <property type="entry name" value="Phosphoglycerate kinase"/>
    <property type="match status" value="1"/>
</dbReference>
<feature type="binding site" evidence="13 14">
    <location>
        <begin position="61"/>
        <end position="64"/>
    </location>
    <ligand>
        <name>substrate</name>
    </ligand>
</feature>
<dbReference type="UniPathway" id="UPA00109">
    <property type="reaction ID" value="UER00185"/>
</dbReference>
<dbReference type="GO" id="GO:0005524">
    <property type="term" value="F:ATP binding"/>
    <property type="evidence" value="ECO:0007669"/>
    <property type="project" value="UniProtKB-KW"/>
</dbReference>
<evidence type="ECO:0000256" key="12">
    <source>
        <dbReference type="ARBA" id="ARBA00023152"/>
    </source>
</evidence>
<comment type="subcellular location">
    <subcellularLocation>
        <location evidence="2 13">Cytoplasm</location>
    </subcellularLocation>
</comment>
<dbReference type="FunFam" id="3.40.50.1260:FF:000012">
    <property type="entry name" value="Phosphoglycerate kinase"/>
    <property type="match status" value="1"/>
</dbReference>
<keyword evidence="8 13" id="KW-0808">Transferase</keyword>
<keyword evidence="7 13" id="KW-0963">Cytoplasm</keyword>
<evidence type="ECO:0000256" key="4">
    <source>
        <dbReference type="ARBA" id="ARBA00008982"/>
    </source>
</evidence>
<feature type="binding site" evidence="13">
    <location>
        <begin position="357"/>
        <end position="360"/>
    </location>
    <ligand>
        <name>ATP</name>
        <dbReference type="ChEBI" id="CHEBI:30616"/>
    </ligand>
</feature>
<evidence type="ECO:0000313" key="17">
    <source>
        <dbReference type="EMBL" id="HII70894.1"/>
    </source>
</evidence>
<comment type="catalytic activity">
    <reaction evidence="1 13 16">
        <text>(2R)-3-phosphoglycerate + ATP = (2R)-3-phospho-glyceroyl phosphate + ADP</text>
        <dbReference type="Rhea" id="RHEA:14801"/>
        <dbReference type="ChEBI" id="CHEBI:30616"/>
        <dbReference type="ChEBI" id="CHEBI:57604"/>
        <dbReference type="ChEBI" id="CHEBI:58272"/>
        <dbReference type="ChEBI" id="CHEBI:456216"/>
        <dbReference type="EC" id="2.7.2.3"/>
    </reaction>
</comment>
<dbReference type="GO" id="GO:0005829">
    <property type="term" value="C:cytosol"/>
    <property type="evidence" value="ECO:0007669"/>
    <property type="project" value="TreeGrafter"/>
</dbReference>
<evidence type="ECO:0000256" key="3">
    <source>
        <dbReference type="ARBA" id="ARBA00004838"/>
    </source>
</evidence>
<dbReference type="PANTHER" id="PTHR11406:SF23">
    <property type="entry name" value="PHOSPHOGLYCERATE KINASE 1, CHLOROPLASTIC-RELATED"/>
    <property type="match status" value="1"/>
</dbReference>
<dbReference type="InterPro" id="IPR036043">
    <property type="entry name" value="Phosphoglycerate_kinase_sf"/>
</dbReference>
<feature type="binding site" evidence="13 14">
    <location>
        <begin position="23"/>
        <end position="25"/>
    </location>
    <ligand>
        <name>substrate</name>
    </ligand>
</feature>
<feature type="binding site" evidence="13">
    <location>
        <position position="157"/>
    </location>
    <ligand>
        <name>substrate</name>
    </ligand>
</feature>
<feature type="binding site" evidence="14">
    <location>
        <position position="38"/>
    </location>
    <ligand>
        <name>(2R)-3-phosphoglycerate</name>
        <dbReference type="ChEBI" id="CHEBI:58272"/>
    </ligand>
</feature>
<dbReference type="InterPro" id="IPR001576">
    <property type="entry name" value="Phosphoglycerate_kinase"/>
</dbReference>
<evidence type="ECO:0000256" key="1">
    <source>
        <dbReference type="ARBA" id="ARBA00000642"/>
    </source>
</evidence>
<keyword evidence="12 13" id="KW-0324">Glycolysis</keyword>
<protein>
    <recommendedName>
        <fullName evidence="6 13">Phosphoglycerate kinase</fullName>
        <ecNumber evidence="5 13">2.7.2.3</ecNumber>
    </recommendedName>
</protein>
<dbReference type="HAMAP" id="MF_00145">
    <property type="entry name" value="Phosphoglyc_kinase"/>
    <property type="match status" value="1"/>
</dbReference>
<feature type="binding site" evidence="13">
    <location>
        <position position="38"/>
    </location>
    <ligand>
        <name>substrate</name>
    </ligand>
</feature>
<dbReference type="InterPro" id="IPR015824">
    <property type="entry name" value="Phosphoglycerate_kinase_N"/>
</dbReference>
<dbReference type="SMR" id="A0A832WPT1"/>
<dbReference type="FunFam" id="3.40.50.1260:FF:000006">
    <property type="entry name" value="Phosphoglycerate kinase"/>
    <property type="match status" value="1"/>
</dbReference>
<comment type="caution">
    <text evidence="17">The sequence shown here is derived from an EMBL/GenBank/DDBJ whole genome shotgun (WGS) entry which is preliminary data.</text>
</comment>
<evidence type="ECO:0000256" key="2">
    <source>
        <dbReference type="ARBA" id="ARBA00004496"/>
    </source>
</evidence>
<proteinExistence type="inferred from homology"/>
<dbReference type="PANTHER" id="PTHR11406">
    <property type="entry name" value="PHOSPHOGLYCERATE KINASE"/>
    <property type="match status" value="1"/>
</dbReference>
<accession>A0A832WPT1</accession>
<dbReference type="EC" id="2.7.2.3" evidence="5 13"/>
<evidence type="ECO:0000256" key="15">
    <source>
        <dbReference type="PIRSR" id="PIRSR000724-2"/>
    </source>
</evidence>
<evidence type="ECO:0000256" key="5">
    <source>
        <dbReference type="ARBA" id="ARBA00013061"/>
    </source>
</evidence>
<dbReference type="AlphaFoldDB" id="A0A832WPT1"/>
<evidence type="ECO:0000256" key="14">
    <source>
        <dbReference type="PIRSR" id="PIRSR000724-1"/>
    </source>
</evidence>
<dbReference type="GeneID" id="1478257"/>
<evidence type="ECO:0000256" key="13">
    <source>
        <dbReference type="HAMAP-Rule" id="MF_00145"/>
    </source>
</evidence>
<dbReference type="EMBL" id="DUJS01000004">
    <property type="protein sequence ID" value="HII70894.1"/>
    <property type="molecule type" value="Genomic_DNA"/>
</dbReference>
<evidence type="ECO:0000256" key="11">
    <source>
        <dbReference type="ARBA" id="ARBA00022840"/>
    </source>
</evidence>
<organism evidence="17 18">
    <name type="scientific">Methanopyrus kandleri</name>
    <dbReference type="NCBI Taxonomy" id="2320"/>
    <lineage>
        <taxon>Archaea</taxon>
        <taxon>Methanobacteriati</taxon>
        <taxon>Methanobacteriota</taxon>
        <taxon>Methanomada group</taxon>
        <taxon>Methanopyri</taxon>
        <taxon>Methanopyrales</taxon>
        <taxon>Methanopyraceae</taxon>
        <taxon>Methanopyrus</taxon>
    </lineage>
</organism>
<dbReference type="OMA" id="DMIFDIG"/>
<feature type="binding site" evidence="14">
    <location>
        <position position="117"/>
    </location>
    <ligand>
        <name>(2R)-3-phosphoglycerate</name>
        <dbReference type="ChEBI" id="CHEBI:58272"/>
    </ligand>
</feature>
<dbReference type="GO" id="GO:0006096">
    <property type="term" value="P:glycolytic process"/>
    <property type="evidence" value="ECO:0007669"/>
    <property type="project" value="UniProtKB-UniRule"/>
</dbReference>
<keyword evidence="9 13" id="KW-0547">Nucleotide-binding</keyword>
<name>A0A832WPT1_9EURY</name>
<dbReference type="GO" id="GO:0043531">
    <property type="term" value="F:ADP binding"/>
    <property type="evidence" value="ECO:0007669"/>
    <property type="project" value="TreeGrafter"/>
</dbReference>
<dbReference type="PIRSF" id="PIRSF000724">
    <property type="entry name" value="Pgk"/>
    <property type="match status" value="1"/>
</dbReference>
<evidence type="ECO:0000256" key="8">
    <source>
        <dbReference type="ARBA" id="ARBA00022679"/>
    </source>
</evidence>
<evidence type="ECO:0000313" key="18">
    <source>
        <dbReference type="Proteomes" id="UP000619545"/>
    </source>
</evidence>
<dbReference type="Pfam" id="PF00162">
    <property type="entry name" value="PGK"/>
    <property type="match status" value="1"/>
</dbReference>
<evidence type="ECO:0000256" key="6">
    <source>
        <dbReference type="ARBA" id="ARBA00016471"/>
    </source>
</evidence>
<reference evidence="17" key="1">
    <citation type="journal article" date="2020" name="bioRxiv">
        <title>A rank-normalized archaeal taxonomy based on genome phylogeny resolves widespread incomplete and uneven classifications.</title>
        <authorList>
            <person name="Rinke C."/>
            <person name="Chuvochina M."/>
            <person name="Mussig A.J."/>
            <person name="Chaumeil P.-A."/>
            <person name="Waite D.W."/>
            <person name="Whitman W.B."/>
            <person name="Parks D.H."/>
            <person name="Hugenholtz P."/>
        </authorList>
    </citation>
    <scope>NUCLEOTIDE SEQUENCE</scope>
    <source>
        <strain evidence="17">UBA8853</strain>
    </source>
</reference>
<keyword evidence="11 13" id="KW-0067">ATP-binding</keyword>
<evidence type="ECO:0000256" key="16">
    <source>
        <dbReference type="RuleBase" id="RU000532"/>
    </source>
</evidence>